<dbReference type="GO" id="GO:0004523">
    <property type="term" value="F:RNA-DNA hybrid ribonuclease activity"/>
    <property type="evidence" value="ECO:0007669"/>
    <property type="project" value="InterPro"/>
</dbReference>
<name>A0A1Q3D6L8_CEPFO</name>
<dbReference type="AlphaFoldDB" id="A0A1Q3D6L8"/>
<dbReference type="Proteomes" id="UP000187406">
    <property type="component" value="Unassembled WGS sequence"/>
</dbReference>
<organism evidence="2 3">
    <name type="scientific">Cephalotus follicularis</name>
    <name type="common">Albany pitcher plant</name>
    <dbReference type="NCBI Taxonomy" id="3775"/>
    <lineage>
        <taxon>Eukaryota</taxon>
        <taxon>Viridiplantae</taxon>
        <taxon>Streptophyta</taxon>
        <taxon>Embryophyta</taxon>
        <taxon>Tracheophyta</taxon>
        <taxon>Spermatophyta</taxon>
        <taxon>Magnoliopsida</taxon>
        <taxon>eudicotyledons</taxon>
        <taxon>Gunneridae</taxon>
        <taxon>Pentapetalae</taxon>
        <taxon>rosids</taxon>
        <taxon>fabids</taxon>
        <taxon>Oxalidales</taxon>
        <taxon>Cephalotaceae</taxon>
        <taxon>Cephalotus</taxon>
    </lineage>
</organism>
<sequence length="282" mass="32446">MRKIFSRKIFSSKQTEPKIKIEGEKEDALQKHFLSLYVDGSSSFSGSGAGLVLISPDGRMLQYFLRFQFKATNNKAEYEAIIKGLTLAKHLEVQKIRVFSDSQLVINQINGEYEARGKEMIKYLSKVCSLMSKFQYCYFLRIPRIDNSRADILSKLATIKEISRMGNVFREDIQNPNIMENEDMMDIDVEASWIDPIINWLKDGLLPSNKVEARRVTYRSNRFYLKDEVLNKKSYALPLLRCLQPTEAEYALKEVHAGVCGNHIGGRYVAIILEEGLCFIKF</sequence>
<dbReference type="GO" id="GO:0003676">
    <property type="term" value="F:nucleic acid binding"/>
    <property type="evidence" value="ECO:0007669"/>
    <property type="project" value="InterPro"/>
</dbReference>
<dbReference type="InParanoid" id="A0A1Q3D6L8"/>
<dbReference type="PANTHER" id="PTHR48475">
    <property type="entry name" value="RIBONUCLEASE H"/>
    <property type="match status" value="1"/>
</dbReference>
<dbReference type="Pfam" id="PF13456">
    <property type="entry name" value="RVT_3"/>
    <property type="match status" value="1"/>
</dbReference>
<dbReference type="STRING" id="3775.A0A1Q3D6L8"/>
<proteinExistence type="predicted"/>
<feature type="domain" description="RNase H type-1" evidence="1">
    <location>
        <begin position="30"/>
        <end position="159"/>
    </location>
</feature>
<dbReference type="InterPro" id="IPR002156">
    <property type="entry name" value="RNaseH_domain"/>
</dbReference>
<dbReference type="CDD" id="cd09279">
    <property type="entry name" value="RNase_HI_like"/>
    <property type="match status" value="1"/>
</dbReference>
<dbReference type="PANTHER" id="PTHR48475:SF2">
    <property type="entry name" value="RIBONUCLEASE H"/>
    <property type="match status" value="1"/>
</dbReference>
<evidence type="ECO:0000259" key="1">
    <source>
        <dbReference type="PROSITE" id="PS50879"/>
    </source>
</evidence>
<evidence type="ECO:0000313" key="2">
    <source>
        <dbReference type="EMBL" id="GAV88176.1"/>
    </source>
</evidence>
<dbReference type="PROSITE" id="PS50879">
    <property type="entry name" value="RNASE_H_1"/>
    <property type="match status" value="1"/>
</dbReference>
<reference evidence="3" key="1">
    <citation type="submission" date="2016-04" db="EMBL/GenBank/DDBJ databases">
        <title>Cephalotus genome sequencing.</title>
        <authorList>
            <person name="Fukushima K."/>
            <person name="Hasebe M."/>
            <person name="Fang X."/>
        </authorList>
    </citation>
    <scope>NUCLEOTIDE SEQUENCE [LARGE SCALE GENOMIC DNA]</scope>
    <source>
        <strain evidence="3">cv. St1</strain>
    </source>
</reference>
<dbReference type="SUPFAM" id="SSF53098">
    <property type="entry name" value="Ribonuclease H-like"/>
    <property type="match status" value="1"/>
</dbReference>
<dbReference type="Gene3D" id="3.30.420.10">
    <property type="entry name" value="Ribonuclease H-like superfamily/Ribonuclease H"/>
    <property type="match status" value="1"/>
</dbReference>
<dbReference type="OrthoDB" id="1427860at2759"/>
<protein>
    <submittedName>
        <fullName evidence="2">RVT_3 domain-containing protein</fullName>
    </submittedName>
</protein>
<dbReference type="InterPro" id="IPR036397">
    <property type="entry name" value="RNaseH_sf"/>
</dbReference>
<keyword evidence="3" id="KW-1185">Reference proteome</keyword>
<dbReference type="EMBL" id="BDDD01004711">
    <property type="protein sequence ID" value="GAV88176.1"/>
    <property type="molecule type" value="Genomic_DNA"/>
</dbReference>
<comment type="caution">
    <text evidence="2">The sequence shown here is derived from an EMBL/GenBank/DDBJ whole genome shotgun (WGS) entry which is preliminary data.</text>
</comment>
<dbReference type="InterPro" id="IPR012337">
    <property type="entry name" value="RNaseH-like_sf"/>
</dbReference>
<evidence type="ECO:0000313" key="3">
    <source>
        <dbReference type="Proteomes" id="UP000187406"/>
    </source>
</evidence>
<accession>A0A1Q3D6L8</accession>
<gene>
    <name evidence="2" type="ORF">CFOL_v3_31599</name>
</gene>